<protein>
    <submittedName>
        <fullName evidence="1">Uncharacterized protein</fullName>
    </submittedName>
</protein>
<name>A0A9X4KX01_9BACL</name>
<dbReference type="AlphaFoldDB" id="A0A9X4KX01"/>
<reference evidence="1" key="1">
    <citation type="submission" date="2022-10" db="EMBL/GenBank/DDBJ databases">
        <title>Comparative genomic analysis of Cohnella hashimotonis sp. nov., isolated from the International Space Station.</title>
        <authorList>
            <person name="Simpson A."/>
            <person name="Venkateswaran K."/>
        </authorList>
    </citation>
    <scope>NUCLEOTIDE SEQUENCE</scope>
    <source>
        <strain evidence="1">DSM 28161</strain>
    </source>
</reference>
<sequence>MHIHYNMNPQLVINEAEVQETLDLYKRSGIRTIWLWGYFFGRWWAPMADMIKAKEILLRNGFEVGVAQVPVGHPGNSLNPDDDTLDLSIPSRWRYRVGRDGKPVYFCADLDDTMQGDNVRAIEMLRDAGFEQIFYDDDLRQGNWGPSIEGCFCDDCLKAYNEAYNRRLSREALVRSLPGPDEPGDSNIAQEWVEYLCGKISRLMNRSNLQGVRIGLQVMHLGDERHGIDVPGIRDANPGCMFRVGEGHFNDADFGNPQARAYDLFSVLHFLNLVPREQAFSETTVFPPRSLSPSSLVFKVKMAVAAGIPNIFFMSGTWMIEEDYWQAWIDRKQAIERIADAYERVARVFPVHQAYGTEGARGEPTEVPQSAFLSGIPVKPIRGLEAEKIAEKAEILLFFGKYRMTEPWIRSLSNYRTIILDQTAAAFNQDLLSGLADVPIVYWAHAVGTKPADEEGRQLRELIASTNPQFPYLSEGLNIGLIWLPEKEALFLLNMHGSRTVGTLHLDGRTHRVELPADACLLMRRESNGSYASEEW</sequence>
<comment type="caution">
    <text evidence="1">The sequence shown here is derived from an EMBL/GenBank/DDBJ whole genome shotgun (WGS) entry which is preliminary data.</text>
</comment>
<dbReference type="Proteomes" id="UP001153404">
    <property type="component" value="Unassembled WGS sequence"/>
</dbReference>
<dbReference type="RefSeq" id="WP_277536198.1">
    <property type="nucleotide sequence ID" value="NZ_JAPDIA010000008.1"/>
</dbReference>
<keyword evidence="2" id="KW-1185">Reference proteome</keyword>
<gene>
    <name evidence="1" type="ORF">OMP40_27980</name>
</gene>
<evidence type="ECO:0000313" key="1">
    <source>
        <dbReference type="EMBL" id="MDG0812730.1"/>
    </source>
</evidence>
<accession>A0A9X4KX01</accession>
<dbReference type="EMBL" id="JAPDIA010000008">
    <property type="protein sequence ID" value="MDG0812730.1"/>
    <property type="molecule type" value="Genomic_DNA"/>
</dbReference>
<organism evidence="1 2">
    <name type="scientific">Cohnella rhizosphaerae</name>
    <dbReference type="NCBI Taxonomy" id="1457232"/>
    <lineage>
        <taxon>Bacteria</taxon>
        <taxon>Bacillati</taxon>
        <taxon>Bacillota</taxon>
        <taxon>Bacilli</taxon>
        <taxon>Bacillales</taxon>
        <taxon>Paenibacillaceae</taxon>
        <taxon>Cohnella</taxon>
    </lineage>
</organism>
<proteinExistence type="predicted"/>
<evidence type="ECO:0000313" key="2">
    <source>
        <dbReference type="Proteomes" id="UP001153404"/>
    </source>
</evidence>